<accession>A0ABQ1V0A2</accession>
<dbReference type="EMBL" id="BMIU01000009">
    <property type="protein sequence ID" value="GGF32284.1"/>
    <property type="molecule type" value="Genomic_DNA"/>
</dbReference>
<name>A0ABQ1V0A2_9BACT</name>
<gene>
    <name evidence="1" type="ORF">GCM10011339_20580</name>
</gene>
<reference evidence="2" key="1">
    <citation type="journal article" date="2019" name="Int. J. Syst. Evol. Microbiol.">
        <title>The Global Catalogue of Microorganisms (GCM) 10K type strain sequencing project: providing services to taxonomists for standard genome sequencing and annotation.</title>
        <authorList>
            <consortium name="The Broad Institute Genomics Platform"/>
            <consortium name="The Broad Institute Genome Sequencing Center for Infectious Disease"/>
            <person name="Wu L."/>
            <person name="Ma J."/>
        </authorList>
    </citation>
    <scope>NUCLEOTIDE SEQUENCE [LARGE SCALE GENOMIC DNA]</scope>
    <source>
        <strain evidence="2">CGMCC 1.15407</strain>
    </source>
</reference>
<proteinExistence type="predicted"/>
<comment type="caution">
    <text evidence="1">The sequence shown here is derived from an EMBL/GenBank/DDBJ whole genome shotgun (WGS) entry which is preliminary data.</text>
</comment>
<keyword evidence="2" id="KW-1185">Reference proteome</keyword>
<organism evidence="1 2">
    <name type="scientific">Echinicola rosea</name>
    <dbReference type="NCBI Taxonomy" id="1807691"/>
    <lineage>
        <taxon>Bacteria</taxon>
        <taxon>Pseudomonadati</taxon>
        <taxon>Bacteroidota</taxon>
        <taxon>Cytophagia</taxon>
        <taxon>Cytophagales</taxon>
        <taxon>Cyclobacteriaceae</taxon>
        <taxon>Echinicola</taxon>
    </lineage>
</organism>
<sequence length="80" mass="9233">MMLSSIKSGKGLSFDMEIESEFEDSVDRIPRQRQRDNKINYSKEKLGHILESYHRLSLQFRVGDGGTTWFFFGCLSSPTP</sequence>
<dbReference type="Proteomes" id="UP000647339">
    <property type="component" value="Unassembled WGS sequence"/>
</dbReference>
<evidence type="ECO:0000313" key="1">
    <source>
        <dbReference type="EMBL" id="GGF32284.1"/>
    </source>
</evidence>
<protein>
    <submittedName>
        <fullName evidence="1">Uncharacterized protein</fullName>
    </submittedName>
</protein>
<evidence type="ECO:0000313" key="2">
    <source>
        <dbReference type="Proteomes" id="UP000647339"/>
    </source>
</evidence>